<gene>
    <name evidence="6" type="ORF">DME_LOCUS387</name>
</gene>
<name>A0A0N4UA66_DRAME</name>
<dbReference type="WBParaSite" id="DME_0000402301-mRNA-1">
    <property type="protein sequence ID" value="DME_0000402301-mRNA-1"/>
    <property type="gene ID" value="DME_0000402301"/>
</dbReference>
<dbReference type="AlphaFoldDB" id="A0A0N4UA66"/>
<evidence type="ECO:0000313" key="7">
    <source>
        <dbReference type="Proteomes" id="UP000038040"/>
    </source>
</evidence>
<comment type="similarity">
    <text evidence="2">Belongs to the peptidase M10A family.</text>
</comment>
<comment type="cofactor">
    <cofactor evidence="1">
        <name>Zn(2+)</name>
        <dbReference type="ChEBI" id="CHEBI:29105"/>
    </cofactor>
</comment>
<dbReference type="GO" id="GO:0030198">
    <property type="term" value="P:extracellular matrix organization"/>
    <property type="evidence" value="ECO:0007669"/>
    <property type="project" value="TreeGrafter"/>
</dbReference>
<feature type="domain" description="Peptidoglycan binding-like" evidence="5">
    <location>
        <begin position="35"/>
        <end position="85"/>
    </location>
</feature>
<protein>
    <submittedName>
        <fullName evidence="9">PG_binding_1 domain-containing protein</fullName>
    </submittedName>
</protein>
<reference evidence="9" key="1">
    <citation type="submission" date="2017-02" db="UniProtKB">
        <authorList>
            <consortium name="WormBaseParasite"/>
        </authorList>
    </citation>
    <scope>IDENTIFICATION</scope>
</reference>
<dbReference type="Proteomes" id="UP000274756">
    <property type="component" value="Unassembled WGS sequence"/>
</dbReference>
<accession>A0A0N4UA66</accession>
<dbReference type="InterPro" id="IPR002477">
    <property type="entry name" value="Peptidoglycan-bd-like"/>
</dbReference>
<dbReference type="STRING" id="318479.A0A0N4UA66"/>
<keyword evidence="8" id="KW-1185">Reference proteome</keyword>
<dbReference type="GO" id="GO:0004222">
    <property type="term" value="F:metalloendopeptidase activity"/>
    <property type="evidence" value="ECO:0007669"/>
    <property type="project" value="TreeGrafter"/>
</dbReference>
<dbReference type="InterPro" id="IPR036365">
    <property type="entry name" value="PGBD-like_sf"/>
</dbReference>
<dbReference type="InterPro" id="IPR024079">
    <property type="entry name" value="MetalloPept_cat_dom_sf"/>
</dbReference>
<keyword evidence="3" id="KW-0732">Signal</keyword>
<dbReference type="SUPFAM" id="SSF47090">
    <property type="entry name" value="PGBD-like"/>
    <property type="match status" value="1"/>
</dbReference>
<organism evidence="7 9">
    <name type="scientific">Dracunculus medinensis</name>
    <name type="common">Guinea worm</name>
    <dbReference type="NCBI Taxonomy" id="318479"/>
    <lineage>
        <taxon>Eukaryota</taxon>
        <taxon>Metazoa</taxon>
        <taxon>Ecdysozoa</taxon>
        <taxon>Nematoda</taxon>
        <taxon>Chromadorea</taxon>
        <taxon>Rhabditida</taxon>
        <taxon>Spirurina</taxon>
        <taxon>Dracunculoidea</taxon>
        <taxon>Dracunculidae</taxon>
        <taxon>Dracunculus</taxon>
    </lineage>
</organism>
<evidence type="ECO:0000259" key="5">
    <source>
        <dbReference type="Pfam" id="PF01471"/>
    </source>
</evidence>
<evidence type="ECO:0000313" key="8">
    <source>
        <dbReference type="Proteomes" id="UP000274756"/>
    </source>
</evidence>
<reference evidence="6 8" key="2">
    <citation type="submission" date="2018-11" db="EMBL/GenBank/DDBJ databases">
        <authorList>
            <consortium name="Pathogen Informatics"/>
        </authorList>
    </citation>
    <scope>NUCLEOTIDE SEQUENCE [LARGE SCALE GENOMIC DNA]</scope>
</reference>
<evidence type="ECO:0000256" key="3">
    <source>
        <dbReference type="ARBA" id="ARBA00022729"/>
    </source>
</evidence>
<evidence type="ECO:0000256" key="1">
    <source>
        <dbReference type="ARBA" id="ARBA00001947"/>
    </source>
</evidence>
<dbReference type="PANTHER" id="PTHR10201:SF291">
    <property type="entry name" value="MATRIX METALLOPROTEINASE 1, ISOFORM C-RELATED"/>
    <property type="match status" value="1"/>
</dbReference>
<dbReference type="Pfam" id="PF01471">
    <property type="entry name" value="PG_binding_1"/>
    <property type="match status" value="1"/>
</dbReference>
<sequence>MAEHDRIIHTNMSFYYAYYHNGFVFSRNCEQFNIKYLEDFGYLAKSHGASAMISQTIVDEALRELQHYGNIPVTGRVDQATLDLLSRKSRISHFNFGNALRCGLSDRRTNRRRRHRKRFSLMGMKWEKKMITYSEGSEQLLNSCRIVEALRNY</sequence>
<keyword evidence="4" id="KW-0482">Metalloprotease</keyword>
<keyword evidence="4" id="KW-0378">Hydrolase</keyword>
<dbReference type="GO" id="GO:0030574">
    <property type="term" value="P:collagen catabolic process"/>
    <property type="evidence" value="ECO:0007669"/>
    <property type="project" value="TreeGrafter"/>
</dbReference>
<keyword evidence="4" id="KW-0645">Protease</keyword>
<evidence type="ECO:0000313" key="6">
    <source>
        <dbReference type="EMBL" id="VDN50414.1"/>
    </source>
</evidence>
<evidence type="ECO:0000256" key="2">
    <source>
        <dbReference type="ARBA" id="ARBA00010370"/>
    </source>
</evidence>
<dbReference type="OrthoDB" id="406838at2759"/>
<dbReference type="EMBL" id="UYYG01000003">
    <property type="protein sequence ID" value="VDN50414.1"/>
    <property type="molecule type" value="Genomic_DNA"/>
</dbReference>
<evidence type="ECO:0000313" key="9">
    <source>
        <dbReference type="WBParaSite" id="DME_0000402301-mRNA-1"/>
    </source>
</evidence>
<dbReference type="PANTHER" id="PTHR10201">
    <property type="entry name" value="MATRIX METALLOPROTEINASE"/>
    <property type="match status" value="1"/>
</dbReference>
<dbReference type="Gene3D" id="3.40.390.10">
    <property type="entry name" value="Collagenase (Catalytic Domain)"/>
    <property type="match status" value="1"/>
</dbReference>
<evidence type="ECO:0000256" key="4">
    <source>
        <dbReference type="ARBA" id="ARBA00023049"/>
    </source>
</evidence>
<dbReference type="Proteomes" id="UP000038040">
    <property type="component" value="Unplaced"/>
</dbReference>
<proteinExistence type="inferred from homology"/>